<dbReference type="PROSITE" id="PS51257">
    <property type="entry name" value="PROKAR_LIPOPROTEIN"/>
    <property type="match status" value="1"/>
</dbReference>
<evidence type="ECO:0000256" key="6">
    <source>
        <dbReference type="SAM" id="SignalP"/>
    </source>
</evidence>
<gene>
    <name evidence="8" type="ORF">GCM10022288_03660</name>
</gene>
<feature type="domain" description="PPIase FKBP-type" evidence="7">
    <location>
        <begin position="248"/>
        <end position="336"/>
    </location>
</feature>
<feature type="chain" id="PRO_5045313446" description="peptidylprolyl isomerase" evidence="6">
    <location>
        <begin position="23"/>
        <end position="339"/>
    </location>
</feature>
<name>A0ABP8AH36_9MICO</name>
<dbReference type="PANTHER" id="PTHR10516">
    <property type="entry name" value="PEPTIDYL-PROLYL CIS-TRANS ISOMERASE"/>
    <property type="match status" value="1"/>
</dbReference>
<keyword evidence="4 5" id="KW-0413">Isomerase</keyword>
<keyword evidence="3 5" id="KW-0697">Rotamase</keyword>
<protein>
    <recommendedName>
        <fullName evidence="2 5">peptidylprolyl isomerase</fullName>
        <ecNumber evidence="2 5">5.2.1.8</ecNumber>
    </recommendedName>
</protein>
<dbReference type="EC" id="5.2.1.8" evidence="2 5"/>
<dbReference type="InterPro" id="IPR050689">
    <property type="entry name" value="FKBP-type_PPIase"/>
</dbReference>
<evidence type="ECO:0000256" key="1">
    <source>
        <dbReference type="ARBA" id="ARBA00000971"/>
    </source>
</evidence>
<feature type="domain" description="PPIase FKBP-type" evidence="7">
    <location>
        <begin position="94"/>
        <end position="188"/>
    </location>
</feature>
<dbReference type="Pfam" id="PF00254">
    <property type="entry name" value="FKBP_C"/>
    <property type="match status" value="1"/>
</dbReference>
<evidence type="ECO:0000256" key="5">
    <source>
        <dbReference type="PROSITE-ProRule" id="PRU00277"/>
    </source>
</evidence>
<evidence type="ECO:0000313" key="8">
    <source>
        <dbReference type="EMBL" id="GAA4183797.1"/>
    </source>
</evidence>
<dbReference type="InterPro" id="IPR001179">
    <property type="entry name" value="PPIase_FKBP_dom"/>
</dbReference>
<evidence type="ECO:0000256" key="4">
    <source>
        <dbReference type="ARBA" id="ARBA00023235"/>
    </source>
</evidence>
<accession>A0ABP8AH36</accession>
<dbReference type="PROSITE" id="PS50059">
    <property type="entry name" value="FKBP_PPIASE"/>
    <property type="match status" value="2"/>
</dbReference>
<reference evidence="9" key="1">
    <citation type="journal article" date="2019" name="Int. J. Syst. Evol. Microbiol.">
        <title>The Global Catalogue of Microorganisms (GCM) 10K type strain sequencing project: providing services to taxonomists for standard genome sequencing and annotation.</title>
        <authorList>
            <consortium name="The Broad Institute Genomics Platform"/>
            <consortium name="The Broad Institute Genome Sequencing Center for Infectious Disease"/>
            <person name="Wu L."/>
            <person name="Ma J."/>
        </authorList>
    </citation>
    <scope>NUCLEOTIDE SEQUENCE [LARGE SCALE GENOMIC DNA]</scope>
    <source>
        <strain evidence="9">JCM 17593</strain>
    </source>
</reference>
<dbReference type="Proteomes" id="UP001500213">
    <property type="component" value="Unassembled WGS sequence"/>
</dbReference>
<keyword evidence="6" id="KW-0732">Signal</keyword>
<evidence type="ECO:0000256" key="3">
    <source>
        <dbReference type="ARBA" id="ARBA00023110"/>
    </source>
</evidence>
<organism evidence="8 9">
    <name type="scientific">Gryllotalpicola kribbensis</name>
    <dbReference type="NCBI Taxonomy" id="993084"/>
    <lineage>
        <taxon>Bacteria</taxon>
        <taxon>Bacillati</taxon>
        <taxon>Actinomycetota</taxon>
        <taxon>Actinomycetes</taxon>
        <taxon>Micrococcales</taxon>
        <taxon>Microbacteriaceae</taxon>
        <taxon>Gryllotalpicola</taxon>
    </lineage>
</organism>
<dbReference type="Gene3D" id="3.10.50.40">
    <property type="match status" value="2"/>
</dbReference>
<dbReference type="GO" id="GO:0016853">
    <property type="term" value="F:isomerase activity"/>
    <property type="evidence" value="ECO:0007669"/>
    <property type="project" value="UniProtKB-KW"/>
</dbReference>
<dbReference type="RefSeq" id="WP_344773196.1">
    <property type="nucleotide sequence ID" value="NZ_BAABBX010000002.1"/>
</dbReference>
<dbReference type="PANTHER" id="PTHR10516:SF443">
    <property type="entry name" value="FK506-BINDING PROTEIN 59-RELATED"/>
    <property type="match status" value="1"/>
</dbReference>
<comment type="catalytic activity">
    <reaction evidence="1 5">
        <text>[protein]-peptidylproline (omega=180) = [protein]-peptidylproline (omega=0)</text>
        <dbReference type="Rhea" id="RHEA:16237"/>
        <dbReference type="Rhea" id="RHEA-COMP:10747"/>
        <dbReference type="Rhea" id="RHEA-COMP:10748"/>
        <dbReference type="ChEBI" id="CHEBI:83833"/>
        <dbReference type="ChEBI" id="CHEBI:83834"/>
        <dbReference type="EC" id="5.2.1.8"/>
    </reaction>
</comment>
<dbReference type="InterPro" id="IPR046357">
    <property type="entry name" value="PPIase_dom_sf"/>
</dbReference>
<sequence>MRKSVSLVVLAAASALLLTACAGNGDSKAKSDSKPSAGAAAAACTLGSGTASDSIKATGDQKSAPKITFDKGLKASKEQRSVLIKGTGDKTEAGRTVTIAFSAYNATSGEQLTSPLGYDATQAAPSLELGGSQQFPAFTDAIECLPVGSRVAYAAPAATAFGGTSNLSQLNLTKSDSVVFVIDIKSMQPKALAKANGAAQTPKAGFPTVKLAKSGEPTVTIPKTQTVGKTTTALEVLKKGTGTTVKSGDQVTVHYTGVNWRTGKAFDSSWESGQPVTFATNQVVTGFSKALVGQNVGSQVVAVIPPAEGYGSTGNSDAGIKGTDTLVFVVDILATSSGQ</sequence>
<evidence type="ECO:0000313" key="9">
    <source>
        <dbReference type="Proteomes" id="UP001500213"/>
    </source>
</evidence>
<dbReference type="EMBL" id="BAABBX010000002">
    <property type="protein sequence ID" value="GAA4183797.1"/>
    <property type="molecule type" value="Genomic_DNA"/>
</dbReference>
<evidence type="ECO:0000259" key="7">
    <source>
        <dbReference type="PROSITE" id="PS50059"/>
    </source>
</evidence>
<comment type="caution">
    <text evidence="8">The sequence shown here is derived from an EMBL/GenBank/DDBJ whole genome shotgun (WGS) entry which is preliminary data.</text>
</comment>
<evidence type="ECO:0000256" key="2">
    <source>
        <dbReference type="ARBA" id="ARBA00013194"/>
    </source>
</evidence>
<dbReference type="SUPFAM" id="SSF54534">
    <property type="entry name" value="FKBP-like"/>
    <property type="match status" value="2"/>
</dbReference>
<keyword evidence="9" id="KW-1185">Reference proteome</keyword>
<feature type="signal peptide" evidence="6">
    <location>
        <begin position="1"/>
        <end position="22"/>
    </location>
</feature>
<proteinExistence type="predicted"/>